<dbReference type="AlphaFoldDB" id="A0A3B0SE23"/>
<proteinExistence type="predicted"/>
<dbReference type="PANTHER" id="PTHR43833">
    <property type="entry name" value="POTASSIUM CHANNEL PROTEIN 2-RELATED-RELATED"/>
    <property type="match status" value="1"/>
</dbReference>
<dbReference type="GO" id="GO:0005886">
    <property type="term" value="C:plasma membrane"/>
    <property type="evidence" value="ECO:0007669"/>
    <property type="project" value="InterPro"/>
</dbReference>
<keyword evidence="2" id="KW-0633">Potassium transport</keyword>
<name>A0A3B0SE23_9ZZZZ</name>
<dbReference type="Gene3D" id="3.40.50.720">
    <property type="entry name" value="NAD(P)-binding Rossmann-like Domain"/>
    <property type="match status" value="2"/>
</dbReference>
<dbReference type="InterPro" id="IPR050721">
    <property type="entry name" value="Trk_Ktr_HKT_K-transport"/>
</dbReference>
<feature type="domain" description="RCK N-terminal" evidence="6">
    <location>
        <begin position="233"/>
        <end position="351"/>
    </location>
</feature>
<evidence type="ECO:0000256" key="3">
    <source>
        <dbReference type="ARBA" id="ARBA00022958"/>
    </source>
</evidence>
<keyword evidence="1" id="KW-0813">Transport</keyword>
<dbReference type="NCBIfam" id="NF007031">
    <property type="entry name" value="PRK09496.1-2"/>
    <property type="match status" value="1"/>
</dbReference>
<reference evidence="8" key="1">
    <citation type="submission" date="2018-06" db="EMBL/GenBank/DDBJ databases">
        <authorList>
            <person name="Zhirakovskaya E."/>
        </authorList>
    </citation>
    <scope>NUCLEOTIDE SEQUENCE</scope>
</reference>
<dbReference type="GO" id="GO:0015079">
    <property type="term" value="F:potassium ion transmembrane transporter activity"/>
    <property type="evidence" value="ECO:0007669"/>
    <property type="project" value="InterPro"/>
</dbReference>
<dbReference type="EMBL" id="UOEE01000342">
    <property type="protein sequence ID" value="VAW02560.1"/>
    <property type="molecule type" value="Genomic_DNA"/>
</dbReference>
<evidence type="ECO:0000256" key="4">
    <source>
        <dbReference type="ARBA" id="ARBA00023027"/>
    </source>
</evidence>
<evidence type="ECO:0000313" key="8">
    <source>
        <dbReference type="EMBL" id="VAW02560.1"/>
    </source>
</evidence>
<gene>
    <name evidence="8" type="ORF">MNBD_ALPHA06-1639</name>
</gene>
<organism evidence="8">
    <name type="scientific">hydrothermal vent metagenome</name>
    <dbReference type="NCBI Taxonomy" id="652676"/>
    <lineage>
        <taxon>unclassified sequences</taxon>
        <taxon>metagenomes</taxon>
        <taxon>ecological metagenomes</taxon>
    </lineage>
</organism>
<evidence type="ECO:0000259" key="7">
    <source>
        <dbReference type="PROSITE" id="PS51202"/>
    </source>
</evidence>
<dbReference type="InterPro" id="IPR006037">
    <property type="entry name" value="RCK_C"/>
</dbReference>
<feature type="domain" description="RCK N-terminal" evidence="6">
    <location>
        <begin position="1"/>
        <end position="124"/>
    </location>
</feature>
<dbReference type="InterPro" id="IPR036721">
    <property type="entry name" value="RCK_C_sf"/>
</dbReference>
<dbReference type="NCBIfam" id="NF007032">
    <property type="entry name" value="PRK09496.1-4"/>
    <property type="match status" value="1"/>
</dbReference>
<dbReference type="Pfam" id="PF02080">
    <property type="entry name" value="TrkA_C"/>
    <property type="match status" value="2"/>
</dbReference>
<keyword evidence="5" id="KW-0406">Ion transport</keyword>
<evidence type="ECO:0000256" key="2">
    <source>
        <dbReference type="ARBA" id="ARBA00022538"/>
    </source>
</evidence>
<feature type="domain" description="RCK C-terminal" evidence="7">
    <location>
        <begin position="144"/>
        <end position="228"/>
    </location>
</feature>
<dbReference type="NCBIfam" id="NF007039">
    <property type="entry name" value="PRK09496.3-2"/>
    <property type="match status" value="1"/>
</dbReference>
<dbReference type="PANTHER" id="PTHR43833:SF5">
    <property type="entry name" value="TRK SYSTEM POTASSIUM UPTAKE PROTEIN TRKA"/>
    <property type="match status" value="1"/>
</dbReference>
<evidence type="ECO:0000256" key="1">
    <source>
        <dbReference type="ARBA" id="ARBA00022448"/>
    </source>
</evidence>
<protein>
    <submittedName>
        <fullName evidence="8">Trk potassium uptake system protein TrkA</fullName>
    </submittedName>
</protein>
<dbReference type="Pfam" id="PF02254">
    <property type="entry name" value="TrkA_N"/>
    <property type="match status" value="2"/>
</dbReference>
<dbReference type="NCBIfam" id="NF007030">
    <property type="entry name" value="PRK09496.1-1"/>
    <property type="match status" value="1"/>
</dbReference>
<sequence>MKVIICGAGRVGFGIAEKLCAENNEVTVIDLSATLIQKISTNLDVRGVVGHGAHPEVLVRAGIENTDMIIAVTHLDEVNMVACQVAHSLFKVQTKIARVRAQSYLDQSWQDLFSRNHMPIDVVISPELEVAKTVLQRVTTPGAFMNTPFSNGKVSLLGVRLLENCPVANTALTQLTDLFPDLNSMVVGVKRAGKLFVPKGDDQIMAGDEIYVIAHQTQIQRTLDILGRNEDRGRKIVVVGGGNIGVHLAKELEHLPGVRVRMIEINKEMAQKASIVLKKTVVLHGDGLDRDTLIEAGVNGADIAISLSNDDRVNVLSAGLAKEAGVRRALCLVNDRTLDALKEPLGVDIFIDPRETTISIILQLVRRGRILAVQSVEDGAAEVIEAVAMASSPLVGKPLREVDIPDGIRVGAITRGDEVLFPSGSFVIRADDHIILFVEHNEVSAVEKMFRASDDYF</sequence>
<evidence type="ECO:0000256" key="5">
    <source>
        <dbReference type="ARBA" id="ARBA00023065"/>
    </source>
</evidence>
<dbReference type="InterPro" id="IPR006036">
    <property type="entry name" value="K_uptake_TrkA"/>
</dbReference>
<dbReference type="Gene3D" id="3.30.70.1450">
    <property type="entry name" value="Regulator of K+ conductance, C-terminal domain"/>
    <property type="match status" value="2"/>
</dbReference>
<dbReference type="SUPFAM" id="SSF116726">
    <property type="entry name" value="TrkA C-terminal domain-like"/>
    <property type="match status" value="2"/>
</dbReference>
<dbReference type="PROSITE" id="PS51202">
    <property type="entry name" value="RCK_C"/>
    <property type="match status" value="2"/>
</dbReference>
<evidence type="ECO:0000259" key="6">
    <source>
        <dbReference type="PROSITE" id="PS51201"/>
    </source>
</evidence>
<keyword evidence="4" id="KW-0520">NAD</keyword>
<dbReference type="InterPro" id="IPR003148">
    <property type="entry name" value="RCK_N"/>
</dbReference>
<dbReference type="SUPFAM" id="SSF51735">
    <property type="entry name" value="NAD(P)-binding Rossmann-fold domains"/>
    <property type="match status" value="2"/>
</dbReference>
<feature type="domain" description="RCK C-terminal" evidence="7">
    <location>
        <begin position="371"/>
        <end position="452"/>
    </location>
</feature>
<dbReference type="PRINTS" id="PR00335">
    <property type="entry name" value="KUPTAKETRKA"/>
</dbReference>
<dbReference type="PROSITE" id="PS51201">
    <property type="entry name" value="RCK_N"/>
    <property type="match status" value="2"/>
</dbReference>
<accession>A0A3B0SE23</accession>
<dbReference type="InterPro" id="IPR036291">
    <property type="entry name" value="NAD(P)-bd_dom_sf"/>
</dbReference>
<keyword evidence="3" id="KW-0630">Potassium</keyword>